<evidence type="ECO:0000313" key="1">
    <source>
        <dbReference type="EMBL" id="EEB46676.1"/>
    </source>
</evidence>
<protein>
    <submittedName>
        <fullName evidence="1">Uncharacterized protein</fullName>
    </submittedName>
</protein>
<proteinExistence type="predicted"/>
<reference evidence="1 2" key="2">
    <citation type="submission" date="2008-10" db="EMBL/GenBank/DDBJ databases">
        <authorList>
            <person name="Fulton L."/>
            <person name="Clifton S."/>
            <person name="Fulton B."/>
            <person name="Xu J."/>
            <person name="Minx P."/>
            <person name="Pepin K.H."/>
            <person name="Johnson M."/>
            <person name="Bhonagiri V."/>
            <person name="Nash W.E."/>
            <person name="Mardis E.R."/>
            <person name="Wilson R.K."/>
        </authorList>
    </citation>
    <scope>NUCLEOTIDE SEQUENCE [LARGE SCALE GENOMIC DNA]</scope>
    <source>
        <strain evidence="1 2">DSM 30120</strain>
    </source>
</reference>
<organism evidence="1 2">
    <name type="scientific">Providencia alcalifaciens DSM 30120</name>
    <dbReference type="NCBI Taxonomy" id="520999"/>
    <lineage>
        <taxon>Bacteria</taxon>
        <taxon>Pseudomonadati</taxon>
        <taxon>Pseudomonadota</taxon>
        <taxon>Gammaproteobacteria</taxon>
        <taxon>Enterobacterales</taxon>
        <taxon>Morganellaceae</taxon>
        <taxon>Providencia</taxon>
    </lineage>
</organism>
<dbReference type="EMBL" id="ABXW01000019">
    <property type="protein sequence ID" value="EEB46676.1"/>
    <property type="molecule type" value="Genomic_DNA"/>
</dbReference>
<gene>
    <name evidence="1" type="ORF">PROVALCAL_01400</name>
</gene>
<dbReference type="AlphaFoldDB" id="B6XDH8"/>
<reference evidence="1 2" key="1">
    <citation type="submission" date="2008-10" db="EMBL/GenBank/DDBJ databases">
        <title>Draft genome sequence of Providencia alcalifaciens (DSM 30120).</title>
        <authorList>
            <person name="Sudarsanam P."/>
            <person name="Ley R."/>
            <person name="Guruge J."/>
            <person name="Turnbaugh P.J."/>
            <person name="Mahowald M."/>
            <person name="Liep D."/>
            <person name="Gordon J."/>
        </authorList>
    </citation>
    <scope>NUCLEOTIDE SEQUENCE [LARGE SCALE GENOMIC DNA]</scope>
    <source>
        <strain evidence="1 2">DSM 30120</strain>
    </source>
</reference>
<dbReference type="Proteomes" id="UP000003729">
    <property type="component" value="Unassembled WGS sequence"/>
</dbReference>
<accession>B6XDH8</accession>
<evidence type="ECO:0000313" key="2">
    <source>
        <dbReference type="Proteomes" id="UP000003729"/>
    </source>
</evidence>
<feature type="non-terminal residue" evidence="1">
    <location>
        <position position="55"/>
    </location>
</feature>
<name>B6XDH8_9GAMM</name>
<sequence length="55" mass="6337">MIIFSLIFKQTVVDLYDLFKKKTVEQEYLKNTCRISATPYNAHPLTGNKPTQSAM</sequence>
<comment type="caution">
    <text evidence="1">The sequence shown here is derived from an EMBL/GenBank/DDBJ whole genome shotgun (WGS) entry which is preliminary data.</text>
</comment>